<dbReference type="Gene3D" id="2.130.10.10">
    <property type="entry name" value="YVTN repeat-like/Quinoprotein amine dehydrogenase"/>
    <property type="match status" value="3"/>
</dbReference>
<sequence length="726" mass="78551">MSHCINPNCPKPTDPLNAYNRICRQCGSQLLVQGRYQVVKLLGVGGFGKTYEALEKGTPKVLKVLVESNPKAIALFQQEAAVLQRLKHPGIPRVDPWGYFTYFANNSRTPIHCLVMEKIEGQNLEEWLHDRGNIPITENQAIDWLCQLAEILHQVHAQQYFHRDLKPSNIMLRAAIVRGSRTTEQLALIDFGSARAVSTTYLAKMAIGQKGTVIASKGYAPPEQENGKTMPQSDFYALGRTFVHLLTGRHPLDFYDPHTDRLEWRVAAPHISREMADFIDYLMARLPGQRPPNTEVLLQQLEDLKRANRHRKPVPMGLSPARGRRRKSPSVAGLRKIASPLMAASAIAAIAGVGLSEVKIYRYAIDRLHEYQQAAAEQVGRLGIDGGSTLEVTPVKAAIDRPQERAIATLATTDTPEEVTEDITLSNTLTGHAQDVRSLAISPDGQLLASGSFDGTIKIWNLQTGQPIRTLTSPNPGQIVSSVAISPDGRTLVSSSNSYGGTIQIWDLATGQLLASLSPGSSGAFVVAISPDGTLLASGSEKGSIKLWDLASGSLLQTLTGHVGTVYSVAFSPDGTTLASGSEDGSIKLWQLENTPSGGLNASIWRHLSGHVGKVFSVAFSPDGKHLASGGADKTVKLWNLETGKQTGTLLSHAGIVFSVAFSPDGETLASGSFTGRINLWDVDTGQRWETPEAHSRWVETVAFSPDGHTLASGSGDRTIKIWGVR</sequence>
<dbReference type="Pfam" id="PF00400">
    <property type="entry name" value="WD40"/>
    <property type="match status" value="7"/>
</dbReference>
<dbReference type="SUPFAM" id="SSF56112">
    <property type="entry name" value="Protein kinase-like (PK-like)"/>
    <property type="match status" value="1"/>
</dbReference>
<feature type="repeat" description="WD" evidence="3">
    <location>
        <begin position="608"/>
        <end position="649"/>
    </location>
</feature>
<evidence type="ECO:0000259" key="5">
    <source>
        <dbReference type="PROSITE" id="PS50011"/>
    </source>
</evidence>
<protein>
    <submittedName>
        <fullName evidence="6">Protein kinase</fullName>
    </submittedName>
</protein>
<dbReference type="InterPro" id="IPR019775">
    <property type="entry name" value="WD40_repeat_CS"/>
</dbReference>
<dbReference type="CDD" id="cd00200">
    <property type="entry name" value="WD40"/>
    <property type="match status" value="1"/>
</dbReference>
<keyword evidence="1 3" id="KW-0853">WD repeat</keyword>
<dbReference type="NCBIfam" id="NF045510">
    <property type="entry name" value="4Cys_prefix_kin"/>
    <property type="match status" value="1"/>
</dbReference>
<dbReference type="SMART" id="SM00220">
    <property type="entry name" value="S_TKc"/>
    <property type="match status" value="1"/>
</dbReference>
<dbReference type="GO" id="GO:0004672">
    <property type="term" value="F:protein kinase activity"/>
    <property type="evidence" value="ECO:0007669"/>
    <property type="project" value="InterPro"/>
</dbReference>
<dbReference type="AlphaFoldDB" id="A0A6H1TT80"/>
<dbReference type="Gene3D" id="1.10.510.10">
    <property type="entry name" value="Transferase(Phosphotransferase) domain 1"/>
    <property type="match status" value="1"/>
</dbReference>
<dbReference type="InterPro" id="IPR001680">
    <property type="entry name" value="WD40_rpt"/>
</dbReference>
<dbReference type="PROSITE" id="PS50082">
    <property type="entry name" value="WD_REPEATS_2"/>
    <property type="match status" value="6"/>
</dbReference>
<feature type="repeat" description="WD" evidence="3">
    <location>
        <begin position="650"/>
        <end position="691"/>
    </location>
</feature>
<dbReference type="InterPro" id="IPR015943">
    <property type="entry name" value="WD40/YVTN_repeat-like_dom_sf"/>
</dbReference>
<keyword evidence="6" id="KW-0808">Transferase</keyword>
<dbReference type="Gene3D" id="3.30.200.20">
    <property type="entry name" value="Phosphorylase Kinase, domain 1"/>
    <property type="match status" value="1"/>
</dbReference>
<dbReference type="SMART" id="SM00320">
    <property type="entry name" value="WD40"/>
    <property type="match status" value="7"/>
</dbReference>
<feature type="repeat" description="WD" evidence="3">
    <location>
        <begin position="559"/>
        <end position="594"/>
    </location>
</feature>
<dbReference type="PRINTS" id="PR00320">
    <property type="entry name" value="GPROTEINBRPT"/>
</dbReference>
<evidence type="ECO:0000256" key="4">
    <source>
        <dbReference type="SAM" id="MobiDB-lite"/>
    </source>
</evidence>
<proteinExistence type="predicted"/>
<dbReference type="PROSITE" id="PS00678">
    <property type="entry name" value="WD_REPEATS_1"/>
    <property type="match status" value="2"/>
</dbReference>
<dbReference type="PROSITE" id="PS50294">
    <property type="entry name" value="WD_REPEATS_REGION"/>
    <property type="match status" value="6"/>
</dbReference>
<dbReference type="InterPro" id="IPR011009">
    <property type="entry name" value="Kinase-like_dom_sf"/>
</dbReference>
<dbReference type="PROSITE" id="PS00108">
    <property type="entry name" value="PROTEIN_KINASE_ST"/>
    <property type="match status" value="1"/>
</dbReference>
<dbReference type="PROSITE" id="PS50011">
    <property type="entry name" value="PROTEIN_KINASE_DOM"/>
    <property type="match status" value="1"/>
</dbReference>
<evidence type="ECO:0000313" key="6">
    <source>
        <dbReference type="EMBL" id="QIZ69818.1"/>
    </source>
</evidence>
<dbReference type="PANTHER" id="PTHR14604:SF4">
    <property type="entry name" value="F-BOX DOMAIN-CONTAINING PROTEIN"/>
    <property type="match status" value="1"/>
</dbReference>
<dbReference type="InterPro" id="IPR036322">
    <property type="entry name" value="WD40_repeat_dom_sf"/>
</dbReference>
<dbReference type="InterPro" id="IPR050995">
    <property type="entry name" value="WD-F-box_domain-protein"/>
</dbReference>
<feature type="repeat" description="WD" evidence="3">
    <location>
        <begin position="517"/>
        <end position="558"/>
    </location>
</feature>
<dbReference type="InterPro" id="IPR008271">
    <property type="entry name" value="Ser/Thr_kinase_AS"/>
</dbReference>
<feature type="domain" description="Protein kinase" evidence="5">
    <location>
        <begin position="36"/>
        <end position="302"/>
    </location>
</feature>
<name>A0A6H1TT80_9CYAN</name>
<feature type="repeat" description="WD" evidence="3">
    <location>
        <begin position="429"/>
        <end position="470"/>
    </location>
</feature>
<evidence type="ECO:0000256" key="3">
    <source>
        <dbReference type="PROSITE-ProRule" id="PRU00221"/>
    </source>
</evidence>
<evidence type="ECO:0000256" key="1">
    <source>
        <dbReference type="ARBA" id="ARBA00022574"/>
    </source>
</evidence>
<dbReference type="EMBL" id="CP051167">
    <property type="protein sequence ID" value="QIZ69818.1"/>
    <property type="molecule type" value="Genomic_DNA"/>
</dbReference>
<organism evidence="6 7">
    <name type="scientific">Oxynema aestuarii AP17</name>
    <dbReference type="NCBI Taxonomy" id="2064643"/>
    <lineage>
        <taxon>Bacteria</taxon>
        <taxon>Bacillati</taxon>
        <taxon>Cyanobacteriota</taxon>
        <taxon>Cyanophyceae</taxon>
        <taxon>Oscillatoriophycideae</taxon>
        <taxon>Oscillatoriales</taxon>
        <taxon>Oscillatoriaceae</taxon>
        <taxon>Oxynema</taxon>
        <taxon>Oxynema aestuarii</taxon>
    </lineage>
</organism>
<dbReference type="RefSeq" id="WP_168567975.1">
    <property type="nucleotide sequence ID" value="NZ_CP051167.1"/>
</dbReference>
<dbReference type="InterPro" id="IPR020472">
    <property type="entry name" value="WD40_PAC1"/>
</dbReference>
<keyword evidence="7" id="KW-1185">Reference proteome</keyword>
<dbReference type="PANTHER" id="PTHR14604">
    <property type="entry name" value="WD40 REPEAT PF20"/>
    <property type="match status" value="1"/>
</dbReference>
<dbReference type="GO" id="GO:0005524">
    <property type="term" value="F:ATP binding"/>
    <property type="evidence" value="ECO:0007669"/>
    <property type="project" value="InterPro"/>
</dbReference>
<evidence type="ECO:0000313" key="7">
    <source>
        <dbReference type="Proteomes" id="UP000500857"/>
    </source>
</evidence>
<gene>
    <name evidence="6" type="ORF">HCG48_03840</name>
</gene>
<keyword evidence="6" id="KW-0418">Kinase</keyword>
<evidence type="ECO:0000256" key="2">
    <source>
        <dbReference type="ARBA" id="ARBA00022737"/>
    </source>
</evidence>
<feature type="repeat" description="WD" evidence="3">
    <location>
        <begin position="692"/>
        <end position="726"/>
    </location>
</feature>
<reference evidence="6 7" key="1">
    <citation type="submission" date="2020-04" db="EMBL/GenBank/DDBJ databases">
        <authorList>
            <person name="Basu S."/>
            <person name="Maruthanayagam V."/>
            <person name="Chakraborty S."/>
            <person name="Pramanik A."/>
            <person name="Mukherjee J."/>
            <person name="Brink B."/>
        </authorList>
    </citation>
    <scope>NUCLEOTIDE SEQUENCE [LARGE SCALE GENOMIC DNA]</scope>
    <source>
        <strain evidence="6 7">AP17</strain>
    </source>
</reference>
<accession>A0A6H1TT80</accession>
<dbReference type="CDD" id="cd14014">
    <property type="entry name" value="STKc_PknB_like"/>
    <property type="match status" value="1"/>
</dbReference>
<dbReference type="KEGG" id="oxy:HCG48_03840"/>
<dbReference type="SUPFAM" id="SSF50978">
    <property type="entry name" value="WD40 repeat-like"/>
    <property type="match status" value="1"/>
</dbReference>
<dbReference type="InterPro" id="IPR000719">
    <property type="entry name" value="Prot_kinase_dom"/>
</dbReference>
<keyword evidence="2" id="KW-0677">Repeat</keyword>
<feature type="region of interest" description="Disordered" evidence="4">
    <location>
        <begin position="311"/>
        <end position="330"/>
    </location>
</feature>
<dbReference type="Proteomes" id="UP000500857">
    <property type="component" value="Chromosome"/>
</dbReference>
<dbReference type="Pfam" id="PF00069">
    <property type="entry name" value="Pkinase"/>
    <property type="match status" value="1"/>
</dbReference>